<keyword evidence="1 2" id="KW-0732">Signal</keyword>
<evidence type="ECO:0000313" key="3">
    <source>
        <dbReference type="EMBL" id="CAF1028089.1"/>
    </source>
</evidence>
<evidence type="ECO:0000313" key="4">
    <source>
        <dbReference type="Proteomes" id="UP000663852"/>
    </source>
</evidence>
<evidence type="ECO:0000256" key="1">
    <source>
        <dbReference type="ARBA" id="ARBA00022729"/>
    </source>
</evidence>
<dbReference type="Gene3D" id="2.70.220.10">
    <property type="entry name" value="Ganglioside GM2 activator"/>
    <property type="match status" value="1"/>
</dbReference>
<dbReference type="InterPro" id="IPR036846">
    <property type="entry name" value="GM2-AP_sf"/>
</dbReference>
<sequence length="155" mass="17188">MTFRVYSICVCIVICIGVQNSADALPFKWPKELQNLKFSWENCGPSTDPIKIVSLAVGPDPIRLPVNITKPLPADIEAHVDMEKKHLHEYCPSVPPATYSVSNLVMNVTKSIPSIAEALGQDGSIFCIHVNNKTSRFKILSVELKIQFILLSLLK</sequence>
<dbReference type="AlphaFoldDB" id="A0A814IML8"/>
<dbReference type="OrthoDB" id="6409159at2759"/>
<accession>A0A814IML8</accession>
<dbReference type="Proteomes" id="UP000663852">
    <property type="component" value="Unassembled WGS sequence"/>
</dbReference>
<proteinExistence type="predicted"/>
<gene>
    <name evidence="3" type="ORF">EDS130_LOCUS16260</name>
</gene>
<protein>
    <submittedName>
        <fullName evidence="3">Uncharacterized protein</fullName>
    </submittedName>
</protein>
<feature type="signal peptide" evidence="2">
    <location>
        <begin position="1"/>
        <end position="24"/>
    </location>
</feature>
<dbReference type="EMBL" id="CAJNOJ010000070">
    <property type="protein sequence ID" value="CAF1028089.1"/>
    <property type="molecule type" value="Genomic_DNA"/>
</dbReference>
<feature type="chain" id="PRO_5032731959" evidence="2">
    <location>
        <begin position="25"/>
        <end position="155"/>
    </location>
</feature>
<evidence type="ECO:0000256" key="2">
    <source>
        <dbReference type="SAM" id="SignalP"/>
    </source>
</evidence>
<reference evidence="3" key="1">
    <citation type="submission" date="2021-02" db="EMBL/GenBank/DDBJ databases">
        <authorList>
            <person name="Nowell W R."/>
        </authorList>
    </citation>
    <scope>NUCLEOTIDE SEQUENCE</scope>
</reference>
<comment type="caution">
    <text evidence="3">The sequence shown here is derived from an EMBL/GenBank/DDBJ whole genome shotgun (WGS) entry which is preliminary data.</text>
</comment>
<name>A0A814IML8_ADIRI</name>
<organism evidence="3 4">
    <name type="scientific">Adineta ricciae</name>
    <name type="common">Rotifer</name>
    <dbReference type="NCBI Taxonomy" id="249248"/>
    <lineage>
        <taxon>Eukaryota</taxon>
        <taxon>Metazoa</taxon>
        <taxon>Spiralia</taxon>
        <taxon>Gnathifera</taxon>
        <taxon>Rotifera</taxon>
        <taxon>Eurotatoria</taxon>
        <taxon>Bdelloidea</taxon>
        <taxon>Adinetida</taxon>
        <taxon>Adinetidae</taxon>
        <taxon>Adineta</taxon>
    </lineage>
</organism>